<dbReference type="AlphaFoldDB" id="A0A4V6MEI6"/>
<evidence type="ECO:0000313" key="3">
    <source>
        <dbReference type="Proteomes" id="UP000293671"/>
    </source>
</evidence>
<name>A0A4V6MEI6_9BURK</name>
<protein>
    <submittedName>
        <fullName evidence="2">Uncharacterized protein</fullName>
    </submittedName>
</protein>
<comment type="caution">
    <text evidence="2">The sequence shown here is derived from an EMBL/GenBank/DDBJ whole genome shotgun (WGS) entry which is preliminary data.</text>
</comment>
<dbReference type="OrthoDB" id="595355at2"/>
<dbReference type="Proteomes" id="UP000293671">
    <property type="component" value="Unassembled WGS sequence"/>
</dbReference>
<keyword evidence="1" id="KW-0812">Transmembrane</keyword>
<feature type="transmembrane region" description="Helical" evidence="1">
    <location>
        <begin position="7"/>
        <end position="28"/>
    </location>
</feature>
<keyword evidence="1" id="KW-1133">Transmembrane helix</keyword>
<feature type="transmembrane region" description="Helical" evidence="1">
    <location>
        <begin position="110"/>
        <end position="127"/>
    </location>
</feature>
<keyword evidence="1" id="KW-0472">Membrane</keyword>
<reference evidence="2 3" key="1">
    <citation type="submission" date="2019-02" db="EMBL/GenBank/DDBJ databases">
        <title>Genomic Encyclopedia of Type Strains, Phase IV (KMG-IV): sequencing the most valuable type-strain genomes for metagenomic binning, comparative biology and taxonomic classification.</title>
        <authorList>
            <person name="Goeker M."/>
        </authorList>
    </citation>
    <scope>NUCLEOTIDE SEQUENCE [LARGE SCALE GENOMIC DNA]</scope>
    <source>
        <strain evidence="2 3">DSM 19570</strain>
    </source>
</reference>
<sequence length="132" mass="14009">MRVLKAGASYFGLVFGAGFALGSVRVPFLVPRLGERAAELIEMPLMLVAIVLAARCVVRRFALPPTLGVRLSVGFLALALLLAAELGLALLLGNRSLAQYIASRDPVSGAVYLVMLGIFALMPVMVARRARS</sequence>
<gene>
    <name evidence="2" type="ORF">EV670_2792</name>
</gene>
<keyword evidence="3" id="KW-1185">Reference proteome</keyword>
<feature type="transmembrane region" description="Helical" evidence="1">
    <location>
        <begin position="40"/>
        <end position="58"/>
    </location>
</feature>
<evidence type="ECO:0000256" key="1">
    <source>
        <dbReference type="SAM" id="Phobius"/>
    </source>
</evidence>
<organism evidence="2 3">
    <name type="scientific">Rivibacter subsaxonicus</name>
    <dbReference type="NCBI Taxonomy" id="457575"/>
    <lineage>
        <taxon>Bacteria</taxon>
        <taxon>Pseudomonadati</taxon>
        <taxon>Pseudomonadota</taxon>
        <taxon>Betaproteobacteria</taxon>
        <taxon>Burkholderiales</taxon>
        <taxon>Rivibacter</taxon>
    </lineage>
</organism>
<dbReference type="EMBL" id="SHKP01000007">
    <property type="protein sequence ID" value="RZT95045.1"/>
    <property type="molecule type" value="Genomic_DNA"/>
</dbReference>
<evidence type="ECO:0000313" key="2">
    <source>
        <dbReference type="EMBL" id="RZT95045.1"/>
    </source>
</evidence>
<proteinExistence type="predicted"/>
<feature type="transmembrane region" description="Helical" evidence="1">
    <location>
        <begin position="70"/>
        <end position="90"/>
    </location>
</feature>
<accession>A0A4V6MEI6</accession>